<feature type="transmembrane region" description="Helical" evidence="7">
    <location>
        <begin position="257"/>
        <end position="279"/>
    </location>
</feature>
<evidence type="ECO:0000256" key="4">
    <source>
        <dbReference type="ARBA" id="ARBA00022692"/>
    </source>
</evidence>
<evidence type="ECO:0000256" key="5">
    <source>
        <dbReference type="ARBA" id="ARBA00022989"/>
    </source>
</evidence>
<sequence length="289" mass="32441">MLNKIKPNAYLLMVLPALILFFFFHTFPALQGIFYSFTNSRGYGDWDFIGLQNYIHVFQDARARDAYLFTFKFAVVATVLVNVISMILALGLNAKVKFHKTLRGIYFMPNILSVLIVAFIFNYIFSVFIPEIAQNAGIQALSTSILGNPDRAWIGVVIVAVWQAAAFNTILYLAGLATIDQGLYEASSLDGANKWQEFWKITFPLIAPFFTINMVLAMKNFLMVFDHIMGLTGGGPGRATESISLLIYRGGFQGGEFAYQSANAVIYFIVILAVSVFQIRNLQRREVEM</sequence>
<keyword evidence="6 7" id="KW-0472">Membrane</keyword>
<feature type="transmembrane region" description="Helical" evidence="7">
    <location>
        <begin position="198"/>
        <end position="218"/>
    </location>
</feature>
<dbReference type="InterPro" id="IPR035906">
    <property type="entry name" value="MetI-like_sf"/>
</dbReference>
<dbReference type="SUPFAM" id="SSF161098">
    <property type="entry name" value="MetI-like"/>
    <property type="match status" value="1"/>
</dbReference>
<evidence type="ECO:0000259" key="8">
    <source>
        <dbReference type="PROSITE" id="PS50928"/>
    </source>
</evidence>
<feature type="transmembrane region" description="Helical" evidence="7">
    <location>
        <begin position="12"/>
        <end position="37"/>
    </location>
</feature>
<dbReference type="PANTHER" id="PTHR43227:SF11">
    <property type="entry name" value="BLL4140 PROTEIN"/>
    <property type="match status" value="1"/>
</dbReference>
<evidence type="ECO:0000256" key="1">
    <source>
        <dbReference type="ARBA" id="ARBA00004651"/>
    </source>
</evidence>
<dbReference type="AlphaFoldDB" id="A0A1H3IT86"/>
<dbReference type="EMBL" id="FNPI01000001">
    <property type="protein sequence ID" value="SDY30901.1"/>
    <property type="molecule type" value="Genomic_DNA"/>
</dbReference>
<keyword evidence="5 7" id="KW-1133">Transmembrane helix</keyword>
<dbReference type="GO" id="GO:0055085">
    <property type="term" value="P:transmembrane transport"/>
    <property type="evidence" value="ECO:0007669"/>
    <property type="project" value="InterPro"/>
</dbReference>
<dbReference type="InterPro" id="IPR000515">
    <property type="entry name" value="MetI-like"/>
</dbReference>
<evidence type="ECO:0000313" key="10">
    <source>
        <dbReference type="Proteomes" id="UP000198935"/>
    </source>
</evidence>
<feature type="transmembrane region" description="Helical" evidence="7">
    <location>
        <begin position="152"/>
        <end position="177"/>
    </location>
</feature>
<gene>
    <name evidence="9" type="ORF">SAMN05421736_101921</name>
</gene>
<feature type="transmembrane region" description="Helical" evidence="7">
    <location>
        <begin position="66"/>
        <end position="92"/>
    </location>
</feature>
<dbReference type="Gene3D" id="1.10.3720.10">
    <property type="entry name" value="MetI-like"/>
    <property type="match status" value="1"/>
</dbReference>
<evidence type="ECO:0000256" key="7">
    <source>
        <dbReference type="RuleBase" id="RU363032"/>
    </source>
</evidence>
<feature type="transmembrane region" description="Helical" evidence="7">
    <location>
        <begin position="104"/>
        <end position="125"/>
    </location>
</feature>
<dbReference type="Pfam" id="PF00528">
    <property type="entry name" value="BPD_transp_1"/>
    <property type="match status" value="1"/>
</dbReference>
<evidence type="ECO:0000256" key="6">
    <source>
        <dbReference type="ARBA" id="ARBA00023136"/>
    </source>
</evidence>
<comment type="similarity">
    <text evidence="7">Belongs to the binding-protein-dependent transport system permease family.</text>
</comment>
<dbReference type="Proteomes" id="UP000198935">
    <property type="component" value="Unassembled WGS sequence"/>
</dbReference>
<evidence type="ECO:0000256" key="3">
    <source>
        <dbReference type="ARBA" id="ARBA00022475"/>
    </source>
</evidence>
<dbReference type="InterPro" id="IPR050809">
    <property type="entry name" value="UgpAE/MalFG_permease"/>
</dbReference>
<name>A0A1H3IT86_9BACI</name>
<evidence type="ECO:0000313" key="9">
    <source>
        <dbReference type="EMBL" id="SDY30901.1"/>
    </source>
</evidence>
<dbReference type="OrthoDB" id="5174895at2"/>
<reference evidence="10" key="1">
    <citation type="submission" date="2016-10" db="EMBL/GenBank/DDBJ databases">
        <authorList>
            <person name="Varghese N."/>
            <person name="Submissions S."/>
        </authorList>
    </citation>
    <scope>NUCLEOTIDE SEQUENCE [LARGE SCALE GENOMIC DNA]</scope>
    <source>
        <strain evidence="10">SP</strain>
    </source>
</reference>
<comment type="subcellular location">
    <subcellularLocation>
        <location evidence="1 7">Cell membrane</location>
        <topology evidence="1 7">Multi-pass membrane protein</topology>
    </subcellularLocation>
</comment>
<dbReference type="GO" id="GO:0005886">
    <property type="term" value="C:plasma membrane"/>
    <property type="evidence" value="ECO:0007669"/>
    <property type="project" value="UniProtKB-SubCell"/>
</dbReference>
<accession>A0A1H3IT86</accession>
<dbReference type="PANTHER" id="PTHR43227">
    <property type="entry name" value="BLL4140 PROTEIN"/>
    <property type="match status" value="1"/>
</dbReference>
<protein>
    <submittedName>
        <fullName evidence="9">Raffinose/stachyose/melibiose transport system permease protein</fullName>
    </submittedName>
</protein>
<dbReference type="STRING" id="1503961.SAMN05421736_101921"/>
<feature type="domain" description="ABC transmembrane type-1" evidence="8">
    <location>
        <begin position="67"/>
        <end position="278"/>
    </location>
</feature>
<keyword evidence="2 7" id="KW-0813">Transport</keyword>
<evidence type="ECO:0000256" key="2">
    <source>
        <dbReference type="ARBA" id="ARBA00022448"/>
    </source>
</evidence>
<organism evidence="9 10">
    <name type="scientific">Evansella caseinilytica</name>
    <dbReference type="NCBI Taxonomy" id="1503961"/>
    <lineage>
        <taxon>Bacteria</taxon>
        <taxon>Bacillati</taxon>
        <taxon>Bacillota</taxon>
        <taxon>Bacilli</taxon>
        <taxon>Bacillales</taxon>
        <taxon>Bacillaceae</taxon>
        <taxon>Evansella</taxon>
    </lineage>
</organism>
<proteinExistence type="inferred from homology"/>
<keyword evidence="3" id="KW-1003">Cell membrane</keyword>
<keyword evidence="10" id="KW-1185">Reference proteome</keyword>
<dbReference type="PROSITE" id="PS50928">
    <property type="entry name" value="ABC_TM1"/>
    <property type="match status" value="1"/>
</dbReference>
<keyword evidence="4 7" id="KW-0812">Transmembrane</keyword>
<dbReference type="CDD" id="cd06261">
    <property type="entry name" value="TM_PBP2"/>
    <property type="match status" value="1"/>
</dbReference>